<dbReference type="Proteomes" id="UP000033684">
    <property type="component" value="Unassembled WGS sequence"/>
</dbReference>
<keyword evidence="3" id="KW-1185">Reference proteome</keyword>
<dbReference type="OrthoDB" id="9785445at2"/>
<keyword evidence="1" id="KW-1133">Transmembrane helix</keyword>
<gene>
    <name evidence="2" type="ORF">VZ94_01435</name>
</gene>
<dbReference type="AlphaFoldDB" id="A0A0F3IMF8"/>
<comment type="caution">
    <text evidence="2">The sequence shown here is derived from an EMBL/GenBank/DDBJ whole genome shotgun (WGS) entry which is preliminary data.</text>
</comment>
<proteinExistence type="predicted"/>
<evidence type="ECO:0000256" key="1">
    <source>
        <dbReference type="SAM" id="Phobius"/>
    </source>
</evidence>
<keyword evidence="1" id="KW-0472">Membrane</keyword>
<accession>A0A0F3IMF8</accession>
<dbReference type="EMBL" id="LAJX01000011">
    <property type="protein sequence ID" value="KJV07925.1"/>
    <property type="molecule type" value="Genomic_DNA"/>
</dbReference>
<reference evidence="3" key="1">
    <citation type="submission" date="2015-03" db="EMBL/GenBank/DDBJ databases">
        <title>Draft genome sequence of a novel methanotroph (Sn10-6) isolated from flooded ricefield rhizosphere in India.</title>
        <authorList>
            <person name="Pandit P.S."/>
            <person name="Pore S.D."/>
            <person name="Arora P."/>
            <person name="Kapse N.G."/>
            <person name="Dhakephalkar P.K."/>
            <person name="Rahalkar M.C."/>
        </authorList>
    </citation>
    <scope>NUCLEOTIDE SEQUENCE [LARGE SCALE GENOMIC DNA]</scope>
    <source>
        <strain evidence="3">Sn10-6</strain>
    </source>
</reference>
<evidence type="ECO:0008006" key="4">
    <source>
        <dbReference type="Google" id="ProtNLM"/>
    </source>
</evidence>
<organism evidence="2 3">
    <name type="scientific">Methylocucumis oryzae</name>
    <dbReference type="NCBI Taxonomy" id="1632867"/>
    <lineage>
        <taxon>Bacteria</taxon>
        <taxon>Pseudomonadati</taxon>
        <taxon>Pseudomonadota</taxon>
        <taxon>Gammaproteobacteria</taxon>
        <taxon>Methylococcales</taxon>
        <taxon>Methylococcaceae</taxon>
        <taxon>Methylocucumis</taxon>
    </lineage>
</organism>
<evidence type="ECO:0000313" key="3">
    <source>
        <dbReference type="Proteomes" id="UP000033684"/>
    </source>
</evidence>
<feature type="transmembrane region" description="Helical" evidence="1">
    <location>
        <begin position="12"/>
        <end position="31"/>
    </location>
</feature>
<sequence length="245" mass="27826">MVDQQKKNRLFIIAIFALSIIPVLGAWFLYLHPAWFSAQTNYGQLVTPAIPSEYDDYLGFDAFSEQNLAELKRHWLLVNVINKTSCSAQCLDAILKTRQIRLMLNKDLSRTRRVVLITESLPEQSAQQLWLKDSVLWRLRQAEHGGDQALLQQLLNPDQSVDEALLTRLQVSPNELNAPTTDLIRVKPSSKLMNSMSTLLNAQQQDGLLLLIDPVGNIMMTYPAGFDPYKVKNDLMHLLRISQIG</sequence>
<name>A0A0F3IMF8_9GAMM</name>
<dbReference type="RefSeq" id="WP_045777871.1">
    <property type="nucleotide sequence ID" value="NZ_LAJX01000011.1"/>
</dbReference>
<evidence type="ECO:0000313" key="2">
    <source>
        <dbReference type="EMBL" id="KJV07925.1"/>
    </source>
</evidence>
<reference evidence="2 3" key="2">
    <citation type="journal article" date="2016" name="Microb. Ecol.">
        <title>Genome Characteristics of a Novel Type I Methanotroph (Sn10-6) Isolated from a Flooded Indian Rice Field.</title>
        <authorList>
            <person name="Rahalkar M.C."/>
            <person name="Pandit P.S."/>
            <person name="Dhakephalkar P.K."/>
            <person name="Pore S."/>
            <person name="Arora P."/>
            <person name="Kapse N."/>
        </authorList>
    </citation>
    <scope>NUCLEOTIDE SEQUENCE [LARGE SCALE GENOMIC DNA]</scope>
    <source>
        <strain evidence="2 3">Sn10-6</strain>
    </source>
</reference>
<protein>
    <recommendedName>
        <fullName evidence="4">Thioredoxin domain-containing protein</fullName>
    </recommendedName>
</protein>
<keyword evidence="1" id="KW-0812">Transmembrane</keyword>